<dbReference type="OrthoDB" id="3060779at2759"/>
<name>A0A8H7CHE3_9AGAR</name>
<feature type="repeat" description="ANK" evidence="3">
    <location>
        <begin position="252"/>
        <end position="284"/>
    </location>
</feature>
<dbReference type="Pfam" id="PF12796">
    <property type="entry name" value="Ank_2"/>
    <property type="match status" value="2"/>
</dbReference>
<protein>
    <submittedName>
        <fullName evidence="4">Ankyrin</fullName>
    </submittedName>
</protein>
<dbReference type="SMART" id="SM00248">
    <property type="entry name" value="ANK"/>
    <property type="match status" value="6"/>
</dbReference>
<dbReference type="SUPFAM" id="SSF48403">
    <property type="entry name" value="Ankyrin repeat"/>
    <property type="match status" value="1"/>
</dbReference>
<dbReference type="PANTHER" id="PTHR24198">
    <property type="entry name" value="ANKYRIN REPEAT AND PROTEIN KINASE DOMAIN-CONTAINING PROTEIN"/>
    <property type="match status" value="1"/>
</dbReference>
<dbReference type="EMBL" id="JACAZH010000033">
    <property type="protein sequence ID" value="KAF7337749.1"/>
    <property type="molecule type" value="Genomic_DNA"/>
</dbReference>
<keyword evidence="2 3" id="KW-0040">ANK repeat</keyword>
<dbReference type="PANTHER" id="PTHR24198:SF195">
    <property type="entry name" value="DEATH DOMAIN-CONTAINING PROTEIN"/>
    <property type="match status" value="1"/>
</dbReference>
<evidence type="ECO:0000256" key="1">
    <source>
        <dbReference type="ARBA" id="ARBA00022737"/>
    </source>
</evidence>
<keyword evidence="5" id="KW-1185">Reference proteome</keyword>
<evidence type="ECO:0000313" key="4">
    <source>
        <dbReference type="EMBL" id="KAF7337749.1"/>
    </source>
</evidence>
<accession>A0A8H7CHE3</accession>
<feature type="repeat" description="ANK" evidence="3">
    <location>
        <begin position="195"/>
        <end position="223"/>
    </location>
</feature>
<organism evidence="4 5">
    <name type="scientific">Mycena sanguinolenta</name>
    <dbReference type="NCBI Taxonomy" id="230812"/>
    <lineage>
        <taxon>Eukaryota</taxon>
        <taxon>Fungi</taxon>
        <taxon>Dikarya</taxon>
        <taxon>Basidiomycota</taxon>
        <taxon>Agaricomycotina</taxon>
        <taxon>Agaricomycetes</taxon>
        <taxon>Agaricomycetidae</taxon>
        <taxon>Agaricales</taxon>
        <taxon>Marasmiineae</taxon>
        <taxon>Mycenaceae</taxon>
        <taxon>Mycena</taxon>
    </lineage>
</organism>
<proteinExistence type="predicted"/>
<keyword evidence="1" id="KW-0677">Repeat</keyword>
<dbReference type="Proteomes" id="UP000623467">
    <property type="component" value="Unassembled WGS sequence"/>
</dbReference>
<dbReference type="InterPro" id="IPR036770">
    <property type="entry name" value="Ankyrin_rpt-contain_sf"/>
</dbReference>
<sequence length="410" mass="45141">MLAELPPELILQIISFLTRLPSNYHLAVGILEKQELIPDLSSINALSQTNTFFYRMLNEILYKFCASVEPLGAAALIFAAQNELESTLDKCVAAGISLDSESISRHPLDPLSIAATMGSRAITAKLLEMYGEGMPVRVHARLPSKTALDLATRNGHMDVVRLLAPIPMPSSDVCPEMTSSPSVQLETQGQYLGRALMQAIDIGHLEISRFLVNQGADINFCQDIGPLMVKAALSRNFELVRFLLASGADPDGLQVSLFNAAKDGRIELVDTLLAAGTDPHARDNASRNVLAVIRDVKLMRLFLELGVDPNHRDSFGSTPLHYICFWPRDETANPWVELLLEFGAAVEAVDHSGPTPVDIAMQDGRPKIVEMLEPLVHDPELKQRIATWKEREGRTRQGKQLKISMSTFLT</sequence>
<reference evidence="4" key="1">
    <citation type="submission" date="2020-05" db="EMBL/GenBank/DDBJ databases">
        <title>Mycena genomes resolve the evolution of fungal bioluminescence.</title>
        <authorList>
            <person name="Tsai I.J."/>
        </authorList>
    </citation>
    <scope>NUCLEOTIDE SEQUENCE</scope>
    <source>
        <strain evidence="4">160909Yilan</strain>
    </source>
</reference>
<dbReference type="AlphaFoldDB" id="A0A8H7CHE3"/>
<feature type="repeat" description="ANK" evidence="3">
    <location>
        <begin position="315"/>
        <end position="351"/>
    </location>
</feature>
<gene>
    <name evidence="4" type="ORF">MSAN_02248700</name>
</gene>
<dbReference type="InterPro" id="IPR002110">
    <property type="entry name" value="Ankyrin_rpt"/>
</dbReference>
<comment type="caution">
    <text evidence="4">The sequence shown here is derived from an EMBL/GenBank/DDBJ whole genome shotgun (WGS) entry which is preliminary data.</text>
</comment>
<evidence type="ECO:0000313" key="5">
    <source>
        <dbReference type="Proteomes" id="UP000623467"/>
    </source>
</evidence>
<dbReference type="Gene3D" id="1.25.40.20">
    <property type="entry name" value="Ankyrin repeat-containing domain"/>
    <property type="match status" value="3"/>
</dbReference>
<dbReference type="PROSITE" id="PS50088">
    <property type="entry name" value="ANK_REPEAT"/>
    <property type="match status" value="3"/>
</dbReference>
<evidence type="ECO:0000256" key="3">
    <source>
        <dbReference type="PROSITE-ProRule" id="PRU00023"/>
    </source>
</evidence>
<evidence type="ECO:0000256" key="2">
    <source>
        <dbReference type="ARBA" id="ARBA00023043"/>
    </source>
</evidence>